<name>A0A9D4J039_DREPO</name>
<dbReference type="AlphaFoldDB" id="A0A9D4J039"/>
<evidence type="ECO:0000313" key="3">
    <source>
        <dbReference type="Proteomes" id="UP000828390"/>
    </source>
</evidence>
<accession>A0A9D4J039</accession>
<feature type="transmembrane region" description="Helical" evidence="1">
    <location>
        <begin position="145"/>
        <end position="163"/>
    </location>
</feature>
<protein>
    <submittedName>
        <fullName evidence="2">Uncharacterized protein</fullName>
    </submittedName>
</protein>
<gene>
    <name evidence="2" type="ORF">DPMN_169239</name>
</gene>
<evidence type="ECO:0000313" key="2">
    <source>
        <dbReference type="EMBL" id="KAH3791029.1"/>
    </source>
</evidence>
<keyword evidence="1" id="KW-0812">Transmembrane</keyword>
<organism evidence="2 3">
    <name type="scientific">Dreissena polymorpha</name>
    <name type="common">Zebra mussel</name>
    <name type="synonym">Mytilus polymorpha</name>
    <dbReference type="NCBI Taxonomy" id="45954"/>
    <lineage>
        <taxon>Eukaryota</taxon>
        <taxon>Metazoa</taxon>
        <taxon>Spiralia</taxon>
        <taxon>Lophotrochozoa</taxon>
        <taxon>Mollusca</taxon>
        <taxon>Bivalvia</taxon>
        <taxon>Autobranchia</taxon>
        <taxon>Heteroconchia</taxon>
        <taxon>Euheterodonta</taxon>
        <taxon>Imparidentia</taxon>
        <taxon>Neoheterodontei</taxon>
        <taxon>Myida</taxon>
        <taxon>Dreissenoidea</taxon>
        <taxon>Dreissenidae</taxon>
        <taxon>Dreissena</taxon>
    </lineage>
</organism>
<sequence length="207" mass="23663">MHIKVSSSYQNGDHVLVRFLWDDTTDALDVQHEFPSNKTQIKIAKCDAKGEYSENKSECSLTGLSNGYVVWGANRITYLVIEEISDATTGMYFFIDRNNPSINLSIDVQPNSTTRCGKYDKEILTFLLNVTSWENYIVAAVITDLVHYFIGIPLLIIYVYVVLSAPARRGIVEWITHQTAWFLAAQGRIREWITQQTALHLRRNEVN</sequence>
<keyword evidence="1" id="KW-1133">Transmembrane helix</keyword>
<evidence type="ECO:0000256" key="1">
    <source>
        <dbReference type="SAM" id="Phobius"/>
    </source>
</evidence>
<comment type="caution">
    <text evidence="2">The sequence shown here is derived from an EMBL/GenBank/DDBJ whole genome shotgun (WGS) entry which is preliminary data.</text>
</comment>
<dbReference type="Proteomes" id="UP000828390">
    <property type="component" value="Unassembled WGS sequence"/>
</dbReference>
<keyword evidence="3" id="KW-1185">Reference proteome</keyword>
<dbReference type="EMBL" id="JAIWYP010000008">
    <property type="protein sequence ID" value="KAH3791029.1"/>
    <property type="molecule type" value="Genomic_DNA"/>
</dbReference>
<reference evidence="2" key="2">
    <citation type="submission" date="2020-11" db="EMBL/GenBank/DDBJ databases">
        <authorList>
            <person name="McCartney M.A."/>
            <person name="Auch B."/>
            <person name="Kono T."/>
            <person name="Mallez S."/>
            <person name="Becker A."/>
            <person name="Gohl D.M."/>
            <person name="Silverstein K.A.T."/>
            <person name="Koren S."/>
            <person name="Bechman K.B."/>
            <person name="Herman A."/>
            <person name="Abrahante J.E."/>
            <person name="Garbe J."/>
        </authorList>
    </citation>
    <scope>NUCLEOTIDE SEQUENCE</scope>
    <source>
        <strain evidence="2">Duluth1</strain>
        <tissue evidence="2">Whole animal</tissue>
    </source>
</reference>
<keyword evidence="1" id="KW-0472">Membrane</keyword>
<proteinExistence type="predicted"/>
<reference evidence="2" key="1">
    <citation type="journal article" date="2019" name="bioRxiv">
        <title>The Genome of the Zebra Mussel, Dreissena polymorpha: A Resource for Invasive Species Research.</title>
        <authorList>
            <person name="McCartney M.A."/>
            <person name="Auch B."/>
            <person name="Kono T."/>
            <person name="Mallez S."/>
            <person name="Zhang Y."/>
            <person name="Obille A."/>
            <person name="Becker A."/>
            <person name="Abrahante J.E."/>
            <person name="Garbe J."/>
            <person name="Badalamenti J.P."/>
            <person name="Herman A."/>
            <person name="Mangelson H."/>
            <person name="Liachko I."/>
            <person name="Sullivan S."/>
            <person name="Sone E.D."/>
            <person name="Koren S."/>
            <person name="Silverstein K.A.T."/>
            <person name="Beckman K.B."/>
            <person name="Gohl D.M."/>
        </authorList>
    </citation>
    <scope>NUCLEOTIDE SEQUENCE</scope>
    <source>
        <strain evidence="2">Duluth1</strain>
        <tissue evidence="2">Whole animal</tissue>
    </source>
</reference>